<evidence type="ECO:0000256" key="9">
    <source>
        <dbReference type="HAMAP-Rule" id="MF_00237"/>
    </source>
</evidence>
<dbReference type="RefSeq" id="WP_116009731.1">
    <property type="nucleotide sequence ID" value="NZ_QUOU01000001.1"/>
</dbReference>
<dbReference type="GO" id="GO:0043953">
    <property type="term" value="P:protein transport by the Tat complex"/>
    <property type="evidence" value="ECO:0007669"/>
    <property type="project" value="UniProtKB-UniRule"/>
</dbReference>
<protein>
    <recommendedName>
        <fullName evidence="9">Sec-independent protein translocase protein TatB</fullName>
    </recommendedName>
</protein>
<keyword evidence="8 9" id="KW-0472">Membrane</keyword>
<comment type="caution">
    <text evidence="12">The sequence shown here is derived from an EMBL/GenBank/DDBJ whole genome shotgun (WGS) entry which is preliminary data.</text>
</comment>
<feature type="compositionally biased region" description="Polar residues" evidence="10">
    <location>
        <begin position="141"/>
        <end position="157"/>
    </location>
</feature>
<comment type="subcellular location">
    <subcellularLocation>
        <location evidence="9">Cell membrane</location>
        <topology evidence="9">Single-pass membrane protein</topology>
    </subcellularLocation>
    <subcellularLocation>
        <location evidence="1">Membrane</location>
        <topology evidence="1">Single-pass membrane protein</topology>
    </subcellularLocation>
</comment>
<dbReference type="GO" id="GO:0008320">
    <property type="term" value="F:protein transmembrane transporter activity"/>
    <property type="evidence" value="ECO:0007669"/>
    <property type="project" value="UniProtKB-UniRule"/>
</dbReference>
<evidence type="ECO:0000256" key="11">
    <source>
        <dbReference type="SAM" id="Phobius"/>
    </source>
</evidence>
<dbReference type="OrthoDB" id="9816005at2"/>
<evidence type="ECO:0000313" key="13">
    <source>
        <dbReference type="Proteomes" id="UP000256478"/>
    </source>
</evidence>
<dbReference type="PANTHER" id="PTHR33162">
    <property type="entry name" value="SEC-INDEPENDENT PROTEIN TRANSLOCASE PROTEIN TATA, CHLOROPLASTIC"/>
    <property type="match status" value="1"/>
</dbReference>
<evidence type="ECO:0000313" key="12">
    <source>
        <dbReference type="EMBL" id="REL28702.1"/>
    </source>
</evidence>
<evidence type="ECO:0000256" key="7">
    <source>
        <dbReference type="ARBA" id="ARBA00023010"/>
    </source>
</evidence>
<evidence type="ECO:0000256" key="10">
    <source>
        <dbReference type="SAM" id="MobiDB-lite"/>
    </source>
</evidence>
<dbReference type="GO" id="GO:0033281">
    <property type="term" value="C:TAT protein transport complex"/>
    <property type="evidence" value="ECO:0007669"/>
    <property type="project" value="UniProtKB-UniRule"/>
</dbReference>
<keyword evidence="2 9" id="KW-0813">Transport</keyword>
<evidence type="ECO:0000256" key="6">
    <source>
        <dbReference type="ARBA" id="ARBA00022989"/>
    </source>
</evidence>
<dbReference type="AlphaFoldDB" id="A0A3E0TXU6"/>
<accession>A0A3E0TXU6</accession>
<organism evidence="12 13">
    <name type="scientific">Thalassotalea euphylliae</name>
    <dbReference type="NCBI Taxonomy" id="1655234"/>
    <lineage>
        <taxon>Bacteria</taxon>
        <taxon>Pseudomonadati</taxon>
        <taxon>Pseudomonadota</taxon>
        <taxon>Gammaproteobacteria</taxon>
        <taxon>Alteromonadales</taxon>
        <taxon>Colwelliaceae</taxon>
        <taxon>Thalassotalea</taxon>
    </lineage>
</organism>
<evidence type="ECO:0000256" key="3">
    <source>
        <dbReference type="ARBA" id="ARBA00022475"/>
    </source>
</evidence>
<sequence>MFDIGFWELMLIAVIGLLVLGPERLPVAIRTVRDWVNGVRQFSQSVKTELKEELRINELHENLKKAEQSDFKNMSPQVAESLKSLQEAADMVNRPYQQQSPDFDSSTGQPELSAQVAQTQQDLRSSEQVKQNPAQEALTGASPTIQENSTPNDKQSG</sequence>
<evidence type="ECO:0000256" key="8">
    <source>
        <dbReference type="ARBA" id="ARBA00023136"/>
    </source>
</evidence>
<evidence type="ECO:0000256" key="5">
    <source>
        <dbReference type="ARBA" id="ARBA00022927"/>
    </source>
</evidence>
<dbReference type="EMBL" id="QUOU01000001">
    <property type="protein sequence ID" value="REL28702.1"/>
    <property type="molecule type" value="Genomic_DNA"/>
</dbReference>
<keyword evidence="6 9" id="KW-1133">Transmembrane helix</keyword>
<feature type="transmembrane region" description="Helical" evidence="11">
    <location>
        <begin position="6"/>
        <end position="25"/>
    </location>
</feature>
<comment type="similarity">
    <text evidence="9">Belongs to the TatB family.</text>
</comment>
<comment type="subunit">
    <text evidence="9">The Tat system comprises two distinct complexes: a TatABC complex, containing multiple copies of TatA, TatB and TatC subunits, and a separate TatA complex, containing only TatA subunits. Substrates initially bind to the TatABC complex, which probably triggers association of the separate TatA complex to form the active translocon.</text>
</comment>
<evidence type="ECO:0000256" key="1">
    <source>
        <dbReference type="ARBA" id="ARBA00004167"/>
    </source>
</evidence>
<proteinExistence type="inferred from homology"/>
<feature type="compositionally biased region" description="Polar residues" evidence="10">
    <location>
        <begin position="95"/>
        <end position="134"/>
    </location>
</feature>
<dbReference type="InterPro" id="IPR018448">
    <property type="entry name" value="TatB"/>
</dbReference>
<gene>
    <name evidence="9 12" type="primary">tatB</name>
    <name evidence="12" type="ORF">DXX93_20440</name>
</gene>
<keyword evidence="3 9" id="KW-1003">Cell membrane</keyword>
<evidence type="ECO:0000256" key="4">
    <source>
        <dbReference type="ARBA" id="ARBA00022692"/>
    </source>
</evidence>
<dbReference type="PRINTS" id="PR01506">
    <property type="entry name" value="TATBPROTEIN"/>
</dbReference>
<dbReference type="PANTHER" id="PTHR33162:SF1">
    <property type="entry name" value="SEC-INDEPENDENT PROTEIN TRANSLOCASE PROTEIN TATA, CHLOROPLASTIC"/>
    <property type="match status" value="1"/>
</dbReference>
<dbReference type="Pfam" id="PF02416">
    <property type="entry name" value="TatA_B_E"/>
    <property type="match status" value="1"/>
</dbReference>
<dbReference type="NCBIfam" id="TIGR01410">
    <property type="entry name" value="tatB"/>
    <property type="match status" value="1"/>
</dbReference>
<keyword evidence="4 9" id="KW-0812">Transmembrane</keyword>
<dbReference type="HAMAP" id="MF_00237">
    <property type="entry name" value="TatB"/>
    <property type="match status" value="1"/>
</dbReference>
<name>A0A3E0TXU6_9GAMM</name>
<evidence type="ECO:0000256" key="2">
    <source>
        <dbReference type="ARBA" id="ARBA00022448"/>
    </source>
</evidence>
<dbReference type="Gene3D" id="1.20.5.3310">
    <property type="match status" value="1"/>
</dbReference>
<dbReference type="Proteomes" id="UP000256478">
    <property type="component" value="Unassembled WGS sequence"/>
</dbReference>
<reference evidence="12 13" key="1">
    <citation type="submission" date="2018-08" db="EMBL/GenBank/DDBJ databases">
        <title>Thalassotalea euphylliae genome.</title>
        <authorList>
            <person name="Summers S."/>
            <person name="Rice S.A."/>
            <person name="Freckelton M.L."/>
            <person name="Nedved B.T."/>
            <person name="Hadfield M.G."/>
        </authorList>
    </citation>
    <scope>NUCLEOTIDE SEQUENCE [LARGE SCALE GENOMIC DNA]</scope>
    <source>
        <strain evidence="12 13">H1</strain>
    </source>
</reference>
<comment type="function">
    <text evidence="9">Part of the twin-arginine translocation (Tat) system that transports large folded proteins containing a characteristic twin-arginine motif in their signal peptide across membranes. Together with TatC, TatB is part of a receptor directly interacting with Tat signal peptides. TatB may form an oligomeric binding site that transiently accommodates folded Tat precursor proteins before their translocation.</text>
</comment>
<keyword evidence="5 9" id="KW-0653">Protein transport</keyword>
<keyword evidence="7 9" id="KW-0811">Translocation</keyword>
<feature type="region of interest" description="Disordered" evidence="10">
    <location>
        <begin position="63"/>
        <end position="157"/>
    </location>
</feature>
<dbReference type="InterPro" id="IPR003369">
    <property type="entry name" value="TatA/B/E"/>
</dbReference>